<dbReference type="CDD" id="cd01094">
    <property type="entry name" value="Alkanesulfonate_monoxygenase"/>
    <property type="match status" value="1"/>
</dbReference>
<dbReference type="SUPFAM" id="SSF51679">
    <property type="entry name" value="Bacterial luciferase-like"/>
    <property type="match status" value="1"/>
</dbReference>
<keyword evidence="7" id="KW-1185">Reference proteome</keyword>
<evidence type="ECO:0000313" key="7">
    <source>
        <dbReference type="Proteomes" id="UP000539111"/>
    </source>
</evidence>
<evidence type="ECO:0000256" key="3">
    <source>
        <dbReference type="ARBA" id="ARBA00023002"/>
    </source>
</evidence>
<dbReference type="InterPro" id="IPR011251">
    <property type="entry name" value="Luciferase-like_dom"/>
</dbReference>
<dbReference type="InterPro" id="IPR050172">
    <property type="entry name" value="SsuD_RutA_monooxygenase"/>
</dbReference>
<dbReference type="EMBL" id="JACBZP010000001">
    <property type="protein sequence ID" value="NYI68244.1"/>
    <property type="molecule type" value="Genomic_DNA"/>
</dbReference>
<evidence type="ECO:0000313" key="6">
    <source>
        <dbReference type="EMBL" id="NYI68244.1"/>
    </source>
</evidence>
<dbReference type="GO" id="GO:0016705">
    <property type="term" value="F:oxidoreductase activity, acting on paired donors, with incorporation or reduction of molecular oxygen"/>
    <property type="evidence" value="ECO:0007669"/>
    <property type="project" value="InterPro"/>
</dbReference>
<evidence type="ECO:0000256" key="1">
    <source>
        <dbReference type="ARBA" id="ARBA00022630"/>
    </source>
</evidence>
<comment type="caution">
    <text evidence="6">The sequence shown here is derived from an EMBL/GenBank/DDBJ whole genome shotgun (WGS) entry which is preliminary data.</text>
</comment>
<name>A0A7Z0D3L4_9MICO</name>
<evidence type="ECO:0000256" key="4">
    <source>
        <dbReference type="ARBA" id="ARBA00023033"/>
    </source>
</evidence>
<evidence type="ECO:0000256" key="2">
    <source>
        <dbReference type="ARBA" id="ARBA00022643"/>
    </source>
</evidence>
<proteinExistence type="predicted"/>
<keyword evidence="4 6" id="KW-0503">Monooxygenase</keyword>
<organism evidence="6 7">
    <name type="scientific">Spelaeicoccus albus</name>
    <dbReference type="NCBI Taxonomy" id="1280376"/>
    <lineage>
        <taxon>Bacteria</taxon>
        <taxon>Bacillati</taxon>
        <taxon>Actinomycetota</taxon>
        <taxon>Actinomycetes</taxon>
        <taxon>Micrococcales</taxon>
        <taxon>Brevibacteriaceae</taxon>
        <taxon>Spelaeicoccus</taxon>
    </lineage>
</organism>
<protein>
    <submittedName>
        <fullName evidence="6">Alkanesulfonate monooxygenase SsuD/methylene tetrahydromethanopterin reductase-like flavin-dependent oxidoreductase (Luciferase family)</fullName>
    </submittedName>
</protein>
<dbReference type="Proteomes" id="UP000539111">
    <property type="component" value="Unassembled WGS sequence"/>
</dbReference>
<reference evidence="6 7" key="1">
    <citation type="submission" date="2020-07" db="EMBL/GenBank/DDBJ databases">
        <title>Sequencing the genomes of 1000 actinobacteria strains.</title>
        <authorList>
            <person name="Klenk H.-P."/>
        </authorList>
    </citation>
    <scope>NUCLEOTIDE SEQUENCE [LARGE SCALE GENOMIC DNA]</scope>
    <source>
        <strain evidence="6 7">DSM 26341</strain>
    </source>
</reference>
<keyword evidence="2" id="KW-0288">FMN</keyword>
<dbReference type="GO" id="GO:0004497">
    <property type="term" value="F:monooxygenase activity"/>
    <property type="evidence" value="ECO:0007669"/>
    <property type="project" value="UniProtKB-KW"/>
</dbReference>
<dbReference type="AlphaFoldDB" id="A0A7Z0D3L4"/>
<accession>A0A7Z0D3L4</accession>
<dbReference type="Pfam" id="PF00296">
    <property type="entry name" value="Bac_luciferase"/>
    <property type="match status" value="1"/>
</dbReference>
<gene>
    <name evidence="6" type="ORF">BJY26_002550</name>
</gene>
<evidence type="ECO:0000259" key="5">
    <source>
        <dbReference type="Pfam" id="PF00296"/>
    </source>
</evidence>
<keyword evidence="1" id="KW-0285">Flavoprotein</keyword>
<feature type="domain" description="Luciferase-like" evidence="5">
    <location>
        <begin position="23"/>
        <end position="341"/>
    </location>
</feature>
<dbReference type="InterPro" id="IPR036661">
    <property type="entry name" value="Luciferase-like_sf"/>
</dbReference>
<dbReference type="PANTHER" id="PTHR42847">
    <property type="entry name" value="ALKANESULFONATE MONOOXYGENASE"/>
    <property type="match status" value="1"/>
</dbReference>
<keyword evidence="3" id="KW-0560">Oxidoreductase</keyword>
<sequence>MTHEPAVPRTTAGPLFADTGLKLGVFGLNVSSAGAVTAAAERHEIDWDQNVRVVQQAENAGFEAVIPFSRWRGFEGRTNPWGQSFDPYTWSAALAALTSRITLFATSHCLTVSPVMAAKQIATIDAISGGRIGLNVVAGWFAKELAMFGVETLGHDDRYSYSEEWLEIVLRLWADGDDFDYEGHWLSVAAGYSRPGPVQHPHPPIMNAAFSDRGHRFAARYADLSFVSAFDASDAAAKVRNIREMATGFGREHSVWVAASVVCADTEQEAHDLVRRWSGIDADEVAVRNAIDWTMGGTRMPPEQHRQLAGAVASTMAGYPLIGTAERISEALAQLSAAGIDGVALTMMNYEAGVPRFIDEVLPILEKNGVRRPSVTQSPQGNIAPEGRS</sequence>
<dbReference type="Gene3D" id="3.20.20.30">
    <property type="entry name" value="Luciferase-like domain"/>
    <property type="match status" value="1"/>
</dbReference>
<dbReference type="RefSeq" id="WP_179428619.1">
    <property type="nucleotide sequence ID" value="NZ_JACBZP010000001.1"/>
</dbReference>
<dbReference type="PANTHER" id="PTHR42847:SF4">
    <property type="entry name" value="ALKANESULFONATE MONOOXYGENASE-RELATED"/>
    <property type="match status" value="1"/>
</dbReference>